<evidence type="ECO:0000256" key="4">
    <source>
        <dbReference type="ARBA" id="ARBA00022679"/>
    </source>
</evidence>
<dbReference type="Pfam" id="PF22025">
    <property type="entry name" value="ThiI_fer"/>
    <property type="match status" value="1"/>
</dbReference>
<sequence>MRFIVKLFPEITIKSRSVRLRFSKILQSNIRNVLKRIYEGTKVRMEWDKMDVLCDGATPEQAERLIEALKCTPGIAHFLQVQESEFTDVHNIYEQVQAVWGDKLEGKTFCVRARRIGDHDFSSLEVERYVGGGLNQHSNTAGVKLKNPDVTVRVEIEKDKLFIVTATHPGLGGFPIATQEDLLSLISGGFDSAVSSYMMINRGSRVHYCFFNLGGAAHEIGVKQMAYYLWDKFGASHRVKFVSVPFEPVVAEILERVDNGQMGVILKRLMMRAASQVADRFGIQALVTGEALGQVSSQTLTNLRVIDGSTDQLILRPLTAYDKQTIIDIARKIGTEQISITMPEYCGVISKSPTVKAVLSKVEAEEAKLSPDLIDKVIEAAIVEDIRDIGRATAQEVDEVELAAALDDNAVVLDIRAPEEEEEDPLEIEGVEVEVLPFYKLGTQFGDLDQAKTYHLYCAKGVMSKLQALYLHEQGFVNVKVYHPE</sequence>
<evidence type="ECO:0000256" key="10">
    <source>
        <dbReference type="ARBA" id="ARBA00023284"/>
    </source>
</evidence>
<evidence type="ECO:0000256" key="3">
    <source>
        <dbReference type="ARBA" id="ARBA00022555"/>
    </source>
</evidence>
<dbReference type="InterPro" id="IPR003720">
    <property type="entry name" value="tRNA_STrfase"/>
</dbReference>
<keyword evidence="7 11" id="KW-0694">RNA-binding</keyword>
<comment type="pathway">
    <text evidence="11">Cofactor biosynthesis; thiamine diphosphate biosynthesis.</text>
</comment>
<comment type="subcellular location">
    <subcellularLocation>
        <location evidence="1 11">Cytoplasm</location>
    </subcellularLocation>
</comment>
<feature type="disulfide bond" description="Redox-active" evidence="11">
    <location>
        <begin position="346"/>
        <end position="458"/>
    </location>
</feature>
<dbReference type="InterPro" id="IPR049961">
    <property type="entry name" value="ThiI_N"/>
</dbReference>
<comment type="catalytic activity">
    <reaction evidence="11">
        <text>[ThiI sulfur-carrier protein]-S-sulfanyl-L-cysteine + a uridine in tRNA + 2 reduced [2Fe-2S]-[ferredoxin] + ATP + H(+) = [ThiI sulfur-carrier protein]-L-cysteine + a 4-thiouridine in tRNA + 2 oxidized [2Fe-2S]-[ferredoxin] + AMP + diphosphate</text>
        <dbReference type="Rhea" id="RHEA:24176"/>
        <dbReference type="Rhea" id="RHEA-COMP:10000"/>
        <dbReference type="Rhea" id="RHEA-COMP:10001"/>
        <dbReference type="Rhea" id="RHEA-COMP:13337"/>
        <dbReference type="Rhea" id="RHEA-COMP:13338"/>
        <dbReference type="Rhea" id="RHEA-COMP:13339"/>
        <dbReference type="Rhea" id="RHEA-COMP:13340"/>
        <dbReference type="ChEBI" id="CHEBI:15378"/>
        <dbReference type="ChEBI" id="CHEBI:29950"/>
        <dbReference type="ChEBI" id="CHEBI:30616"/>
        <dbReference type="ChEBI" id="CHEBI:33019"/>
        <dbReference type="ChEBI" id="CHEBI:33737"/>
        <dbReference type="ChEBI" id="CHEBI:33738"/>
        <dbReference type="ChEBI" id="CHEBI:61963"/>
        <dbReference type="ChEBI" id="CHEBI:65315"/>
        <dbReference type="ChEBI" id="CHEBI:136798"/>
        <dbReference type="ChEBI" id="CHEBI:456215"/>
        <dbReference type="EC" id="2.8.1.4"/>
    </reaction>
</comment>
<feature type="binding site" evidence="11">
    <location>
        <position position="289"/>
    </location>
    <ligand>
        <name>ATP</name>
        <dbReference type="ChEBI" id="CHEBI:30616"/>
    </ligand>
</feature>
<evidence type="ECO:0000256" key="6">
    <source>
        <dbReference type="ARBA" id="ARBA00022840"/>
    </source>
</evidence>
<dbReference type="SUPFAM" id="SSF52821">
    <property type="entry name" value="Rhodanese/Cell cycle control phosphatase"/>
    <property type="match status" value="1"/>
</dbReference>
<dbReference type="EC" id="2.8.1.4" evidence="11"/>
<keyword evidence="9 11" id="KW-1015">Disulfide bond</keyword>
<dbReference type="NCBIfam" id="TIGR00342">
    <property type="entry name" value="tRNA uracil 4-sulfurtransferase ThiI"/>
    <property type="match status" value="1"/>
</dbReference>
<dbReference type="PROSITE" id="PS51165">
    <property type="entry name" value="THUMP"/>
    <property type="match status" value="1"/>
</dbReference>
<dbReference type="InterPro" id="IPR026340">
    <property type="entry name" value="THII_Thiazole_biosynth_dom"/>
</dbReference>
<dbReference type="InterPro" id="IPR054173">
    <property type="entry name" value="ThiI_fer"/>
</dbReference>
<dbReference type="Pfam" id="PF02926">
    <property type="entry name" value="THUMP"/>
    <property type="match status" value="1"/>
</dbReference>
<comment type="catalytic activity">
    <reaction evidence="11">
        <text>[ThiS sulfur-carrier protein]-C-terminal Gly-Gly-AMP + S-sulfanyl-L-cysteinyl-[cysteine desulfurase] + AH2 = [ThiS sulfur-carrier protein]-C-terminal-Gly-aminoethanethioate + L-cysteinyl-[cysteine desulfurase] + A + AMP + 2 H(+)</text>
        <dbReference type="Rhea" id="RHEA:43340"/>
        <dbReference type="Rhea" id="RHEA-COMP:12157"/>
        <dbReference type="Rhea" id="RHEA-COMP:12158"/>
        <dbReference type="Rhea" id="RHEA-COMP:12910"/>
        <dbReference type="Rhea" id="RHEA-COMP:19908"/>
        <dbReference type="ChEBI" id="CHEBI:13193"/>
        <dbReference type="ChEBI" id="CHEBI:15378"/>
        <dbReference type="ChEBI" id="CHEBI:17499"/>
        <dbReference type="ChEBI" id="CHEBI:29950"/>
        <dbReference type="ChEBI" id="CHEBI:61963"/>
        <dbReference type="ChEBI" id="CHEBI:90618"/>
        <dbReference type="ChEBI" id="CHEBI:232372"/>
        <dbReference type="ChEBI" id="CHEBI:456215"/>
    </reaction>
</comment>
<dbReference type="EMBL" id="JBHUHT010000030">
    <property type="protein sequence ID" value="MFD2097921.1"/>
    <property type="molecule type" value="Genomic_DNA"/>
</dbReference>
<name>A0ABW4XQS2_9GAMM</name>
<keyword evidence="3 11" id="KW-0820">tRNA-binding</keyword>
<dbReference type="InterPro" id="IPR049962">
    <property type="entry name" value="THUMP_ThiI"/>
</dbReference>
<keyword evidence="5 11" id="KW-0547">Nucleotide-binding</keyword>
<dbReference type="InterPro" id="IPR020536">
    <property type="entry name" value="ThiI_AANH"/>
</dbReference>
<feature type="domain" description="THUMP" evidence="13">
    <location>
        <begin position="63"/>
        <end position="167"/>
    </location>
</feature>
<evidence type="ECO:0000256" key="8">
    <source>
        <dbReference type="ARBA" id="ARBA00022977"/>
    </source>
</evidence>
<comment type="similarity">
    <text evidence="11">Belongs to the ThiI family.</text>
</comment>
<evidence type="ECO:0000313" key="15">
    <source>
        <dbReference type="Proteomes" id="UP001597380"/>
    </source>
</evidence>
<evidence type="ECO:0000313" key="14">
    <source>
        <dbReference type="EMBL" id="MFD2097921.1"/>
    </source>
</evidence>
<feature type="binding site" evidence="11">
    <location>
        <position position="267"/>
    </location>
    <ligand>
        <name>ATP</name>
        <dbReference type="ChEBI" id="CHEBI:30616"/>
    </ligand>
</feature>
<keyword evidence="6 11" id="KW-0067">ATP-binding</keyword>
<dbReference type="Gene3D" id="3.40.50.620">
    <property type="entry name" value="HUPs"/>
    <property type="match status" value="1"/>
</dbReference>
<reference evidence="15" key="1">
    <citation type="journal article" date="2019" name="Int. J. Syst. Evol. Microbiol.">
        <title>The Global Catalogue of Microorganisms (GCM) 10K type strain sequencing project: providing services to taxonomists for standard genome sequencing and annotation.</title>
        <authorList>
            <consortium name="The Broad Institute Genomics Platform"/>
            <consortium name="The Broad Institute Genome Sequencing Center for Infectious Disease"/>
            <person name="Wu L."/>
            <person name="Ma J."/>
        </authorList>
    </citation>
    <scope>NUCLEOTIDE SEQUENCE [LARGE SCALE GENOMIC DNA]</scope>
    <source>
        <strain evidence="15">CGMCC 1.10992</strain>
    </source>
</reference>
<dbReference type="Gene3D" id="3.40.250.10">
    <property type="entry name" value="Rhodanese-like domain"/>
    <property type="match status" value="1"/>
</dbReference>
<feature type="active site" description="Cysteine persulfide intermediate" evidence="11">
    <location>
        <position position="458"/>
    </location>
</feature>
<proteinExistence type="inferred from homology"/>
<dbReference type="InterPro" id="IPR036873">
    <property type="entry name" value="Rhodanese-like_dom_sf"/>
</dbReference>
<dbReference type="InterPro" id="IPR001763">
    <property type="entry name" value="Rhodanese-like_dom"/>
</dbReference>
<dbReference type="PANTHER" id="PTHR43209:SF1">
    <property type="entry name" value="TRNA SULFURTRANSFERASE"/>
    <property type="match status" value="1"/>
</dbReference>
<dbReference type="PANTHER" id="PTHR43209">
    <property type="entry name" value="TRNA SULFURTRANSFERASE"/>
    <property type="match status" value="1"/>
</dbReference>
<feature type="domain" description="Rhodanese" evidence="12">
    <location>
        <begin position="406"/>
        <end position="483"/>
    </location>
</feature>
<dbReference type="HAMAP" id="MF_00021">
    <property type="entry name" value="ThiI"/>
    <property type="match status" value="1"/>
</dbReference>
<dbReference type="CDD" id="cd01712">
    <property type="entry name" value="PPase_ThiI"/>
    <property type="match status" value="1"/>
</dbReference>
<dbReference type="SUPFAM" id="SSF52402">
    <property type="entry name" value="Adenine nucleotide alpha hydrolases-like"/>
    <property type="match status" value="1"/>
</dbReference>
<dbReference type="Pfam" id="PF02568">
    <property type="entry name" value="ThiI"/>
    <property type="match status" value="1"/>
</dbReference>
<keyword evidence="4 11" id="KW-0808">Transferase</keyword>
<evidence type="ECO:0000256" key="7">
    <source>
        <dbReference type="ARBA" id="ARBA00022884"/>
    </source>
</evidence>
<keyword evidence="8 11" id="KW-0784">Thiamine biosynthesis</keyword>
<evidence type="ECO:0000256" key="11">
    <source>
        <dbReference type="HAMAP-Rule" id="MF_00021"/>
    </source>
</evidence>
<dbReference type="Gene3D" id="3.30.2130.30">
    <property type="match status" value="1"/>
</dbReference>
<keyword evidence="10 11" id="KW-0676">Redox-active center</keyword>
<dbReference type="InterPro" id="IPR050102">
    <property type="entry name" value="tRNA_sulfurtransferase_ThiI"/>
</dbReference>
<evidence type="ECO:0000256" key="2">
    <source>
        <dbReference type="ARBA" id="ARBA00022490"/>
    </source>
</evidence>
<keyword evidence="15" id="KW-1185">Reference proteome</keyword>
<comment type="function">
    <text evidence="11">Catalyzes the ATP-dependent transfer of a sulfur to tRNA to produce 4-thiouridine in position 8 of tRNAs, which functions as a near-UV photosensor. Also catalyzes the transfer of sulfur to the sulfur carrier protein ThiS, forming ThiS-thiocarboxylate. This is a step in the synthesis of thiazole, in the thiamine biosynthesis pathway. The sulfur is donated as persulfide by IscS.</text>
</comment>
<evidence type="ECO:0000256" key="1">
    <source>
        <dbReference type="ARBA" id="ARBA00004496"/>
    </source>
</evidence>
<dbReference type="PROSITE" id="PS50206">
    <property type="entry name" value="RHODANESE_3"/>
    <property type="match status" value="1"/>
</dbReference>
<evidence type="ECO:0000259" key="12">
    <source>
        <dbReference type="PROSITE" id="PS50206"/>
    </source>
</evidence>
<evidence type="ECO:0000259" key="13">
    <source>
        <dbReference type="PROSITE" id="PS51165"/>
    </source>
</evidence>
<protein>
    <recommendedName>
        <fullName evidence="11">tRNA sulfurtransferase</fullName>
        <ecNumber evidence="11">2.8.1.4</ecNumber>
    </recommendedName>
    <alternativeName>
        <fullName evidence="11">Sulfur carrier protein ThiS sulfurtransferase</fullName>
    </alternativeName>
    <alternativeName>
        <fullName evidence="11">Thiamine biosynthesis protein ThiI</fullName>
    </alternativeName>
    <alternativeName>
        <fullName evidence="11">tRNA 4-thiouridine synthase</fullName>
    </alternativeName>
</protein>
<comment type="caution">
    <text evidence="11">Lacks conserved residue(s) required for the propagation of feature annotation.</text>
</comment>
<dbReference type="Proteomes" id="UP001597380">
    <property type="component" value="Unassembled WGS sequence"/>
</dbReference>
<feature type="binding site" evidence="11">
    <location>
        <begin position="185"/>
        <end position="186"/>
    </location>
    <ligand>
        <name>ATP</name>
        <dbReference type="ChEBI" id="CHEBI:30616"/>
    </ligand>
</feature>
<comment type="caution">
    <text evidence="14">The sequence shown here is derived from an EMBL/GenBank/DDBJ whole genome shotgun (WGS) entry which is preliminary data.</text>
</comment>
<dbReference type="RefSeq" id="WP_345340060.1">
    <property type="nucleotide sequence ID" value="NZ_BAABLI010000013.1"/>
</dbReference>
<keyword evidence="2 11" id="KW-0963">Cytoplasm</keyword>
<organism evidence="14 15">
    <name type="scientific">Corallincola platygyrae</name>
    <dbReference type="NCBI Taxonomy" id="1193278"/>
    <lineage>
        <taxon>Bacteria</taxon>
        <taxon>Pseudomonadati</taxon>
        <taxon>Pseudomonadota</taxon>
        <taxon>Gammaproteobacteria</taxon>
        <taxon>Alteromonadales</taxon>
        <taxon>Psychromonadaceae</taxon>
        <taxon>Corallincola</taxon>
    </lineage>
</organism>
<feature type="binding site" evidence="11">
    <location>
        <position position="298"/>
    </location>
    <ligand>
        <name>ATP</name>
        <dbReference type="ChEBI" id="CHEBI:30616"/>
    </ligand>
</feature>
<evidence type="ECO:0000256" key="5">
    <source>
        <dbReference type="ARBA" id="ARBA00022741"/>
    </source>
</evidence>
<dbReference type="InterPro" id="IPR014729">
    <property type="entry name" value="Rossmann-like_a/b/a_fold"/>
</dbReference>
<dbReference type="CDD" id="cd11716">
    <property type="entry name" value="THUMP_ThiI"/>
    <property type="match status" value="1"/>
</dbReference>
<dbReference type="CDD" id="cd00158">
    <property type="entry name" value="RHOD"/>
    <property type="match status" value="1"/>
</dbReference>
<dbReference type="InterPro" id="IPR004114">
    <property type="entry name" value="THUMP_dom"/>
</dbReference>
<dbReference type="NCBIfam" id="TIGR04271">
    <property type="entry name" value="ThiI_C_thiazole"/>
    <property type="match status" value="1"/>
</dbReference>
<dbReference type="SUPFAM" id="SSF143437">
    <property type="entry name" value="THUMP domain-like"/>
    <property type="match status" value="1"/>
</dbReference>
<evidence type="ECO:0000256" key="9">
    <source>
        <dbReference type="ARBA" id="ARBA00023157"/>
    </source>
</evidence>
<accession>A0ABW4XQS2</accession>
<dbReference type="SMART" id="SM00981">
    <property type="entry name" value="THUMP"/>
    <property type="match status" value="1"/>
</dbReference>
<dbReference type="GO" id="GO:0140741">
    <property type="term" value="F:tRNA-uracil-4 sulfurtransferase activity"/>
    <property type="evidence" value="ECO:0007669"/>
    <property type="project" value="UniProtKB-EC"/>
</dbReference>
<gene>
    <name evidence="11 14" type="primary">thiI</name>
    <name evidence="14" type="ORF">ACFSJ3_18185</name>
</gene>